<accession>A0A7C9TJC7</accession>
<dbReference type="Proteomes" id="UP000484255">
    <property type="component" value="Unassembled WGS sequence"/>
</dbReference>
<dbReference type="RefSeq" id="WP_163456819.1">
    <property type="nucleotide sequence ID" value="NZ_JAAGOH010000006.1"/>
</dbReference>
<proteinExistence type="predicted"/>
<dbReference type="EMBL" id="JAAGOH010000006">
    <property type="protein sequence ID" value="NDY90964.1"/>
    <property type="molecule type" value="Genomic_DNA"/>
</dbReference>
<protein>
    <submittedName>
        <fullName evidence="2">Uncharacterized protein</fullName>
    </submittedName>
</protein>
<dbReference type="PANTHER" id="PTHR13627">
    <property type="entry name" value="FUKUTIN RELATED PROTEIN"/>
    <property type="match status" value="1"/>
</dbReference>
<comment type="caution">
    <text evidence="2">The sequence shown here is derived from an EMBL/GenBank/DDBJ whole genome shotgun (WGS) entry which is preliminary data.</text>
</comment>
<evidence type="ECO:0000313" key="2">
    <source>
        <dbReference type="EMBL" id="NDY90964.1"/>
    </source>
</evidence>
<evidence type="ECO:0000256" key="1">
    <source>
        <dbReference type="SAM" id="MobiDB-lite"/>
    </source>
</evidence>
<dbReference type="InterPro" id="IPR052613">
    <property type="entry name" value="LicD_transferase"/>
</dbReference>
<evidence type="ECO:0000313" key="3">
    <source>
        <dbReference type="Proteomes" id="UP000484255"/>
    </source>
</evidence>
<feature type="region of interest" description="Disordered" evidence="1">
    <location>
        <begin position="491"/>
        <end position="512"/>
    </location>
</feature>
<keyword evidence="3" id="KW-1185">Reference proteome</keyword>
<dbReference type="PANTHER" id="PTHR13627:SF31">
    <property type="entry name" value="RIBITOL 5-PHOSPHATE TRANSFERASE FKRP"/>
    <property type="match status" value="1"/>
</dbReference>
<organism evidence="2 3">
    <name type="scientific">Ideonella livida</name>
    <dbReference type="NCBI Taxonomy" id="2707176"/>
    <lineage>
        <taxon>Bacteria</taxon>
        <taxon>Pseudomonadati</taxon>
        <taxon>Pseudomonadota</taxon>
        <taxon>Betaproteobacteria</taxon>
        <taxon>Burkholderiales</taxon>
        <taxon>Sphaerotilaceae</taxon>
        <taxon>Ideonella</taxon>
    </lineage>
</organism>
<name>A0A7C9TJC7_9BURK</name>
<gene>
    <name evidence="2" type="ORF">G3A44_07120</name>
</gene>
<sequence length="512" mass="56536">MASQKIKEDLLPVYFGCGDGSELSLNFHETEACALRLSHPRSEPLRIEGIDVQIGKVWRPLDATLVRTLKCSTGFGRHSQHEACGFPVTTRAGRRIELRVEFKASLPITGVRVHNRPDANWQGMSRLEVALEAQDGRHVMRLDLDTASGTRHYFERLFTRTRVDCPDAGTRQALGQLGEAFLAGEDARALNSFEALFERLLTQGFGFVVRPASGAPSLRKLSRLLLTLALQLRARGQASPCMLFAELLITTLGQDARLAFNKLKLGPAALIDNALYDYFNRRLQEPQVVACLGEAYAFLSHGLLPLRKKADPQAAVQLARTLADRLVAEGFERTYLAYGALLGAVRHGHLLDHDDDVDLLVLLPSPDSYTKALPRIEKVARAAGLSLERKRTRTPPYALLQCKSADTLTVDIFIGWKVGEGADALARLPMGNVAYGEMPWSLVEDHRPLNLLGHDFRVPKQAEGFLQARYGAGWQVPDLLYRLREGVRPGLDPADTVEDTAPSRPEAETAPA</sequence>
<dbReference type="AlphaFoldDB" id="A0A7C9TJC7"/>
<reference evidence="2 3" key="1">
    <citation type="submission" date="2020-02" db="EMBL/GenBank/DDBJ databases">
        <title>Ideonella bacterium strain TBM-1.</title>
        <authorList>
            <person name="Chen W.-M."/>
        </authorList>
    </citation>
    <scope>NUCLEOTIDE SEQUENCE [LARGE SCALE GENOMIC DNA]</scope>
    <source>
        <strain evidence="2 3">TBM-1</strain>
    </source>
</reference>